<evidence type="ECO:0000313" key="4">
    <source>
        <dbReference type="EMBL" id="KDR96199.1"/>
    </source>
</evidence>
<dbReference type="Pfam" id="PF00395">
    <property type="entry name" value="SLH"/>
    <property type="match status" value="2"/>
</dbReference>
<evidence type="ECO:0000256" key="1">
    <source>
        <dbReference type="ARBA" id="ARBA00022737"/>
    </source>
</evidence>
<reference evidence="4 5" key="1">
    <citation type="submission" date="2014-03" db="EMBL/GenBank/DDBJ databases">
        <title>Genome sequence of Clostridium litorale W6, DSM 5388.</title>
        <authorList>
            <person name="Poehlein A."/>
            <person name="Jagirdar A."/>
            <person name="Khonsari B."/>
            <person name="Chibani C.M."/>
            <person name="Gutierrez Gutierrez D.A."/>
            <person name="Davydova E."/>
            <person name="Alghaithi H.S."/>
            <person name="Nair K.P."/>
            <person name="Dhamotharan K."/>
            <person name="Chandran L."/>
            <person name="G W."/>
            <person name="Daniel R."/>
        </authorList>
    </citation>
    <scope>NUCLEOTIDE SEQUENCE [LARGE SCALE GENOMIC DNA]</scope>
    <source>
        <strain evidence="4 5">W6</strain>
    </source>
</reference>
<feature type="domain" description="SLH" evidence="3">
    <location>
        <begin position="332"/>
        <end position="391"/>
    </location>
</feature>
<evidence type="ECO:0000256" key="2">
    <source>
        <dbReference type="SAM" id="SignalP"/>
    </source>
</evidence>
<name>A0A069RGP4_PEPLI</name>
<dbReference type="PROSITE" id="PS51272">
    <property type="entry name" value="SLH"/>
    <property type="match status" value="2"/>
</dbReference>
<keyword evidence="2" id="KW-0732">Signal</keyword>
<dbReference type="Gene3D" id="1.50.10.20">
    <property type="match status" value="1"/>
</dbReference>
<accession>A0A069RGP4</accession>
<feature type="chain" id="PRO_5010190182" evidence="2">
    <location>
        <begin position="26"/>
        <end position="432"/>
    </location>
</feature>
<dbReference type="Pfam" id="PF00432">
    <property type="entry name" value="Prenyltrans"/>
    <property type="match status" value="1"/>
</dbReference>
<dbReference type="PANTHER" id="PTHR43308">
    <property type="entry name" value="OUTER MEMBRANE PROTEIN ALPHA-RELATED"/>
    <property type="match status" value="1"/>
</dbReference>
<sequence length="432" mass="47644">MKKIVSFILSGIVIAASMFYTVSSAAEIQAQYYIMNHDKDAWGILSLYASDNDVSEYGFSQSGDSTYSNAMRLMAQKAVGSDVSAIAASIRGAQMENGQFAMYPGSGEKGDLKAHIWSIISLYSAWDNGYDKSAALRWLKTNQNSDGGFAVNKGEKSDLKTTAQAILAFKSLGMESEESVQRALGFLSLGLKSEKDCETLSWALMAKSNLGHKDKGLLDRIRTYRLSDGSFSDGKISGKPDYKATSIALAAVTDYEKEYSVFKKLHNADMFSDVKRSDSHYPAVMEIVNRGIASGYPDYTFRPQNKVTRAEFSKFLIYAMEFEGQISKKTTPFKDVKEHWSSPVVSLAYSKGLVSGIEKDIFAPDQNVTGAQVMTMLVRAKGLEGIAARFSGEKWYDGYVNAAQRRGLLYEGFDPDEYATRAQCAQAISRLH</sequence>
<comment type="caution">
    <text evidence="4">The sequence shown here is derived from an EMBL/GenBank/DDBJ whole genome shotgun (WGS) entry which is preliminary data.</text>
</comment>
<dbReference type="GO" id="GO:0003824">
    <property type="term" value="F:catalytic activity"/>
    <property type="evidence" value="ECO:0007669"/>
    <property type="project" value="InterPro"/>
</dbReference>
<evidence type="ECO:0000259" key="3">
    <source>
        <dbReference type="PROSITE" id="PS51272"/>
    </source>
</evidence>
<dbReference type="STRING" id="1121324.CLIT_4c00360"/>
<dbReference type="SUPFAM" id="SSF48239">
    <property type="entry name" value="Terpenoid cyclases/Protein prenyltransferases"/>
    <property type="match status" value="1"/>
</dbReference>
<gene>
    <name evidence="4" type="ORF">CLIT_4c00360</name>
</gene>
<dbReference type="eggNOG" id="COG2373">
    <property type="taxonomic scope" value="Bacteria"/>
</dbReference>
<proteinExistence type="predicted"/>
<dbReference type="InterPro" id="IPR008930">
    <property type="entry name" value="Terpenoid_cyclase/PrenylTrfase"/>
</dbReference>
<keyword evidence="5" id="KW-1185">Reference proteome</keyword>
<dbReference type="OrthoDB" id="1880081at2"/>
<protein>
    <submittedName>
        <fullName evidence="4">S-layer domain-containing protein</fullName>
    </submittedName>
</protein>
<dbReference type="EMBL" id="JJMM01000004">
    <property type="protein sequence ID" value="KDR96199.1"/>
    <property type="molecule type" value="Genomic_DNA"/>
</dbReference>
<dbReference type="PANTHER" id="PTHR43308:SF5">
    <property type="entry name" value="S-LAYER PROTEIN _ PEPTIDOGLYCAN ENDO-BETA-N-ACETYLGLUCOSAMINIDASE"/>
    <property type="match status" value="1"/>
</dbReference>
<dbReference type="InterPro" id="IPR001119">
    <property type="entry name" value="SLH_dom"/>
</dbReference>
<dbReference type="Proteomes" id="UP000027946">
    <property type="component" value="Unassembled WGS sequence"/>
</dbReference>
<organism evidence="4 5">
    <name type="scientific">Peptoclostridium litorale DSM 5388</name>
    <dbReference type="NCBI Taxonomy" id="1121324"/>
    <lineage>
        <taxon>Bacteria</taxon>
        <taxon>Bacillati</taxon>
        <taxon>Bacillota</taxon>
        <taxon>Clostridia</taxon>
        <taxon>Peptostreptococcales</taxon>
        <taxon>Peptoclostridiaceae</taxon>
        <taxon>Peptoclostridium</taxon>
    </lineage>
</organism>
<keyword evidence="1" id="KW-0677">Repeat</keyword>
<dbReference type="InterPro" id="IPR001330">
    <property type="entry name" value="Prenyltrans"/>
</dbReference>
<feature type="domain" description="SLH" evidence="3">
    <location>
        <begin position="267"/>
        <end position="330"/>
    </location>
</feature>
<dbReference type="RefSeq" id="WP_038261858.1">
    <property type="nucleotide sequence ID" value="NZ_FSRH01000009.1"/>
</dbReference>
<feature type="signal peptide" evidence="2">
    <location>
        <begin position="1"/>
        <end position="25"/>
    </location>
</feature>
<dbReference type="AlphaFoldDB" id="A0A069RGP4"/>
<dbReference type="InterPro" id="IPR051465">
    <property type="entry name" value="Cell_Envelope_Struct_Comp"/>
</dbReference>
<evidence type="ECO:0000313" key="5">
    <source>
        <dbReference type="Proteomes" id="UP000027946"/>
    </source>
</evidence>